<dbReference type="EMBL" id="CAJRAF010000001">
    <property type="protein sequence ID" value="CAG4990370.1"/>
    <property type="molecule type" value="Genomic_DNA"/>
</dbReference>
<comment type="caution">
    <text evidence="13">The sequence shown here is derived from an EMBL/GenBank/DDBJ whole genome shotgun (WGS) entry which is preliminary data.</text>
</comment>
<dbReference type="GO" id="GO:0005886">
    <property type="term" value="C:plasma membrane"/>
    <property type="evidence" value="ECO:0007669"/>
    <property type="project" value="UniProtKB-SubCell"/>
</dbReference>
<organism evidence="13 14">
    <name type="scientific">Dyadobacter helix</name>
    <dbReference type="NCBI Taxonomy" id="2822344"/>
    <lineage>
        <taxon>Bacteria</taxon>
        <taxon>Pseudomonadati</taxon>
        <taxon>Bacteroidota</taxon>
        <taxon>Cytophagia</taxon>
        <taxon>Cytophagales</taxon>
        <taxon>Spirosomataceae</taxon>
        <taxon>Dyadobacter</taxon>
    </lineage>
</organism>
<accession>A0A916N2K2</accession>
<dbReference type="GO" id="GO:0015098">
    <property type="term" value="F:molybdate ion transmembrane transporter activity"/>
    <property type="evidence" value="ECO:0007669"/>
    <property type="project" value="UniProtKB-UniRule"/>
</dbReference>
<name>A0A916N2K2_9BACT</name>
<proteinExistence type="inferred from homology"/>
<keyword evidence="14" id="KW-1185">Reference proteome</keyword>
<comment type="subcellular location">
    <subcellularLocation>
        <location evidence="2 10">Cell membrane</location>
        <topology evidence="2 10">Multi-pass membrane protein</topology>
    </subcellularLocation>
</comment>
<evidence type="ECO:0000313" key="13">
    <source>
        <dbReference type="EMBL" id="CAG4990370.1"/>
    </source>
</evidence>
<evidence type="ECO:0000256" key="2">
    <source>
        <dbReference type="ARBA" id="ARBA00004651"/>
    </source>
</evidence>
<sequence length="225" mass="24908">MMDWQPLWLTFKLASITSVILLLLAMPVAYWLAFGKFKGRGILEALIGMPLVLPPSVIGFYLLLAFSPSYWFGSWVEKIIGIRLVFSFPGLVIASVIYSLPFMIYPIRAGLQALPASLREASYTLGKSEWETFIRILLPNCKPAILTAFVLTFAHTVGEFGVVLMIGGNIPGVTKVASVAIYNEVEALNYPAANQYALVLFVITFTILLLVYSVNNRLLRVRPSA</sequence>
<dbReference type="PANTHER" id="PTHR30183">
    <property type="entry name" value="MOLYBDENUM TRANSPORT SYSTEM PERMEASE PROTEIN MODB"/>
    <property type="match status" value="1"/>
</dbReference>
<dbReference type="InterPro" id="IPR011867">
    <property type="entry name" value="ModB_ABC"/>
</dbReference>
<dbReference type="PANTHER" id="PTHR30183:SF8">
    <property type="entry name" value="MOLYBDENUM TRANSPORT SYSTEM PERMEASE"/>
    <property type="match status" value="1"/>
</dbReference>
<gene>
    <name evidence="13" type="ORF">DYBT9275_00513</name>
</gene>
<evidence type="ECO:0000313" key="14">
    <source>
        <dbReference type="Proteomes" id="UP000680038"/>
    </source>
</evidence>
<keyword evidence="5 11" id="KW-1003">Cell membrane</keyword>
<evidence type="ECO:0000256" key="1">
    <source>
        <dbReference type="ARBA" id="ARBA00002949"/>
    </source>
</evidence>
<dbReference type="PROSITE" id="PS50928">
    <property type="entry name" value="ABC_TM1"/>
    <property type="match status" value="1"/>
</dbReference>
<evidence type="ECO:0000256" key="8">
    <source>
        <dbReference type="ARBA" id="ARBA00022989"/>
    </source>
</evidence>
<feature type="transmembrane region" description="Helical" evidence="10">
    <location>
        <begin position="196"/>
        <end position="214"/>
    </location>
</feature>
<feature type="domain" description="ABC transmembrane type-1" evidence="12">
    <location>
        <begin position="7"/>
        <end position="211"/>
    </location>
</feature>
<evidence type="ECO:0000256" key="5">
    <source>
        <dbReference type="ARBA" id="ARBA00022475"/>
    </source>
</evidence>
<dbReference type="InterPro" id="IPR000515">
    <property type="entry name" value="MetI-like"/>
</dbReference>
<evidence type="ECO:0000256" key="6">
    <source>
        <dbReference type="ARBA" id="ARBA00022505"/>
    </source>
</evidence>
<feature type="transmembrane region" description="Helical" evidence="10">
    <location>
        <begin position="12"/>
        <end position="33"/>
    </location>
</feature>
<feature type="transmembrane region" description="Helical" evidence="10">
    <location>
        <begin position="45"/>
        <end position="64"/>
    </location>
</feature>
<evidence type="ECO:0000256" key="10">
    <source>
        <dbReference type="RuleBase" id="RU363032"/>
    </source>
</evidence>
<comment type="function">
    <text evidence="1 11">Part of the binding-protein-dependent transport system for molybdenum; probably responsible for the translocation of the substrate across the membrane.</text>
</comment>
<evidence type="ECO:0000259" key="12">
    <source>
        <dbReference type="PROSITE" id="PS50928"/>
    </source>
</evidence>
<evidence type="ECO:0000256" key="7">
    <source>
        <dbReference type="ARBA" id="ARBA00022692"/>
    </source>
</evidence>
<evidence type="ECO:0000256" key="11">
    <source>
        <dbReference type="RuleBase" id="RU365097"/>
    </source>
</evidence>
<keyword evidence="6 11" id="KW-0500">Molybdenum</keyword>
<comment type="similarity">
    <text evidence="3 11">Belongs to the binding-protein-dependent transport system permease family. CysTW subfamily.</text>
</comment>
<dbReference type="Proteomes" id="UP000680038">
    <property type="component" value="Unassembled WGS sequence"/>
</dbReference>
<dbReference type="InterPro" id="IPR035906">
    <property type="entry name" value="MetI-like_sf"/>
</dbReference>
<dbReference type="NCBIfam" id="TIGR02141">
    <property type="entry name" value="modB_ABC"/>
    <property type="match status" value="1"/>
</dbReference>
<dbReference type="CDD" id="cd06261">
    <property type="entry name" value="TM_PBP2"/>
    <property type="match status" value="1"/>
</dbReference>
<keyword evidence="4 10" id="KW-0813">Transport</keyword>
<evidence type="ECO:0000256" key="4">
    <source>
        <dbReference type="ARBA" id="ARBA00022448"/>
    </source>
</evidence>
<dbReference type="Pfam" id="PF00528">
    <property type="entry name" value="BPD_transp_1"/>
    <property type="match status" value="1"/>
</dbReference>
<reference evidence="13" key="1">
    <citation type="submission" date="2021-04" db="EMBL/GenBank/DDBJ databases">
        <authorList>
            <person name="Rodrigo-Torres L."/>
            <person name="Arahal R. D."/>
            <person name="Lucena T."/>
        </authorList>
    </citation>
    <scope>NUCLEOTIDE SEQUENCE</scope>
    <source>
        <strain evidence="13">CECT 9275</strain>
    </source>
</reference>
<dbReference type="Gene3D" id="1.10.3720.10">
    <property type="entry name" value="MetI-like"/>
    <property type="match status" value="1"/>
</dbReference>
<dbReference type="SUPFAM" id="SSF161098">
    <property type="entry name" value="MetI-like"/>
    <property type="match status" value="1"/>
</dbReference>
<protein>
    <recommendedName>
        <fullName evidence="11">Molybdenum transport system permease</fullName>
    </recommendedName>
</protein>
<evidence type="ECO:0000256" key="9">
    <source>
        <dbReference type="ARBA" id="ARBA00023136"/>
    </source>
</evidence>
<feature type="transmembrane region" description="Helical" evidence="10">
    <location>
        <begin position="144"/>
        <end position="166"/>
    </location>
</feature>
<keyword evidence="8 10" id="KW-1133">Transmembrane helix</keyword>
<keyword evidence="7 10" id="KW-0812">Transmembrane</keyword>
<keyword evidence="9 10" id="KW-0472">Membrane</keyword>
<dbReference type="AlphaFoldDB" id="A0A916N2K2"/>
<feature type="transmembrane region" description="Helical" evidence="10">
    <location>
        <begin position="84"/>
        <end position="105"/>
    </location>
</feature>
<evidence type="ECO:0000256" key="3">
    <source>
        <dbReference type="ARBA" id="ARBA00007069"/>
    </source>
</evidence>